<name>A0A1S4BDD2_TOBAC</name>
<evidence type="ECO:0000313" key="3">
    <source>
        <dbReference type="RefSeq" id="XP_016486904.1"/>
    </source>
</evidence>
<proteinExistence type="predicted"/>
<evidence type="ECO:0000256" key="1">
    <source>
        <dbReference type="SAM" id="Phobius"/>
    </source>
</evidence>
<dbReference type="OrthoDB" id="1932454at2759"/>
<accession>A0A1S4BDD2</accession>
<gene>
    <name evidence="3" type="primary">LOC107807112</name>
</gene>
<dbReference type="OMA" id="FLYIAKV"/>
<dbReference type="RefSeq" id="XP_016486904.1">
    <property type="nucleotide sequence ID" value="XM_016631418.2"/>
</dbReference>
<organism evidence="2 3">
    <name type="scientific">Nicotiana tabacum</name>
    <name type="common">Common tobacco</name>
    <dbReference type="NCBI Taxonomy" id="4097"/>
    <lineage>
        <taxon>Eukaryota</taxon>
        <taxon>Viridiplantae</taxon>
        <taxon>Streptophyta</taxon>
        <taxon>Embryophyta</taxon>
        <taxon>Tracheophyta</taxon>
        <taxon>Spermatophyta</taxon>
        <taxon>Magnoliopsida</taxon>
        <taxon>eudicotyledons</taxon>
        <taxon>Gunneridae</taxon>
        <taxon>Pentapetalae</taxon>
        <taxon>asterids</taxon>
        <taxon>lamiids</taxon>
        <taxon>Solanales</taxon>
        <taxon>Solanaceae</taxon>
        <taxon>Nicotianoideae</taxon>
        <taxon>Nicotianeae</taxon>
        <taxon>Nicotiana</taxon>
    </lineage>
</organism>
<dbReference type="AlphaFoldDB" id="A0A1S4BDD2"/>
<dbReference type="RefSeq" id="XP_016486904.1">
    <property type="nucleotide sequence ID" value="XM_016631418.1"/>
</dbReference>
<dbReference type="STRING" id="4097.A0A1S4BDD2"/>
<sequence length="178" mass="19587">MGELKEETEINQPTEQSHSFVEVICKCTGKTWRFAAGTEAKFALKFINDSRIKSILANPPVAYIEAVKDGEVPVIFGPNSILVNYGKGWKLQPATETTTGFSRGTPDDYAAAQPAFVPPVSDNSHSARRKSQAAVSPLYIGKILLVFFLMFLIGTLFTLFLENLPQLVQNLNMSSTIE</sequence>
<dbReference type="PaxDb" id="4097-A0A1S4BDD2"/>
<dbReference type="PANTHER" id="PTHR36396:SF1">
    <property type="entry name" value="MALTASE-GLUCOAMYLASE, INTESTINAL PROTEIN"/>
    <property type="match status" value="1"/>
</dbReference>
<keyword evidence="2" id="KW-1185">Reference proteome</keyword>
<feature type="transmembrane region" description="Helical" evidence="1">
    <location>
        <begin position="138"/>
        <end position="161"/>
    </location>
</feature>
<reference evidence="3" key="2">
    <citation type="submission" date="2025-08" db="UniProtKB">
        <authorList>
            <consortium name="RefSeq"/>
        </authorList>
    </citation>
    <scope>IDENTIFICATION</scope>
    <source>
        <tissue evidence="3">Leaf</tissue>
    </source>
</reference>
<dbReference type="PANTHER" id="PTHR36396">
    <property type="entry name" value="MALTASE-GLUCOAMYLASE, INTESTINAL PROTEIN"/>
    <property type="match status" value="1"/>
</dbReference>
<dbReference type="KEGG" id="nta:107807112"/>
<keyword evidence="1" id="KW-0472">Membrane</keyword>
<keyword evidence="1" id="KW-0812">Transmembrane</keyword>
<protein>
    <submittedName>
        <fullName evidence="3">Uncharacterized protein LOC107807112 isoform X1</fullName>
    </submittedName>
    <submittedName>
        <fullName evidence="3">Uncharacterized protein isoform X1</fullName>
    </submittedName>
</protein>
<dbReference type="Proteomes" id="UP000790787">
    <property type="component" value="Chromosome 24"/>
</dbReference>
<reference evidence="2" key="1">
    <citation type="journal article" date="2014" name="Nat. Commun.">
        <title>The tobacco genome sequence and its comparison with those of tomato and potato.</title>
        <authorList>
            <person name="Sierro N."/>
            <person name="Battey J.N."/>
            <person name="Ouadi S."/>
            <person name="Bakaher N."/>
            <person name="Bovet L."/>
            <person name="Willig A."/>
            <person name="Goepfert S."/>
            <person name="Peitsch M.C."/>
            <person name="Ivanov N.V."/>
        </authorList>
    </citation>
    <scope>NUCLEOTIDE SEQUENCE [LARGE SCALE GENOMIC DNA]</scope>
</reference>
<keyword evidence="1" id="KW-1133">Transmembrane helix</keyword>
<dbReference type="GeneID" id="107807112"/>
<evidence type="ECO:0000313" key="2">
    <source>
        <dbReference type="Proteomes" id="UP000790787"/>
    </source>
</evidence>